<accession>A0ABX0M875</accession>
<protein>
    <recommendedName>
        <fullName evidence="3">EGF-like domain-containing protein</fullName>
    </recommendedName>
</protein>
<gene>
    <name evidence="1" type="ORF">F1609_06450</name>
</gene>
<comment type="caution">
    <text evidence="1">The sequence shown here is derived from an EMBL/GenBank/DDBJ whole genome shotgun (WGS) entry which is preliminary data.</text>
</comment>
<evidence type="ECO:0000313" key="2">
    <source>
        <dbReference type="Proteomes" id="UP000819052"/>
    </source>
</evidence>
<evidence type="ECO:0008006" key="3">
    <source>
        <dbReference type="Google" id="ProtNLM"/>
    </source>
</evidence>
<name>A0ABX0M875_9BURK</name>
<proteinExistence type="predicted"/>
<dbReference type="RefSeq" id="WP_167075675.1">
    <property type="nucleotide sequence ID" value="NZ_VVIW01000003.1"/>
</dbReference>
<dbReference type="Proteomes" id="UP000819052">
    <property type="component" value="Unassembled WGS sequence"/>
</dbReference>
<dbReference type="EMBL" id="VVIW01000003">
    <property type="protein sequence ID" value="NHZ39799.1"/>
    <property type="molecule type" value="Genomic_DNA"/>
</dbReference>
<organism evidence="1 2">
    <name type="scientific">Massilia aquatica</name>
    <dbReference type="NCBI Taxonomy" id="2609000"/>
    <lineage>
        <taxon>Bacteria</taxon>
        <taxon>Pseudomonadati</taxon>
        <taxon>Pseudomonadota</taxon>
        <taxon>Betaproteobacteria</taxon>
        <taxon>Burkholderiales</taxon>
        <taxon>Oxalobacteraceae</taxon>
        <taxon>Telluria group</taxon>
        <taxon>Massilia</taxon>
    </lineage>
</organism>
<keyword evidence="2" id="KW-1185">Reference proteome</keyword>
<reference evidence="1 2" key="1">
    <citation type="submission" date="2019-09" db="EMBL/GenBank/DDBJ databases">
        <title>Taxonomy of Antarctic Massilia spp.: description of Massilia rubra sp. nov., Massilia aquatica sp. nov., Massilia mucilaginosa sp. nov., Massilia frigida sp. nov. isolated from streams, lakes and regoliths.</title>
        <authorList>
            <person name="Holochova P."/>
            <person name="Sedlacek I."/>
            <person name="Kralova S."/>
            <person name="Maslanova I."/>
            <person name="Busse H.-J."/>
            <person name="Stankova E."/>
            <person name="Vrbovska V."/>
            <person name="Kovarovic V."/>
            <person name="Bartak M."/>
            <person name="Svec P."/>
            <person name="Pantucek R."/>
        </authorList>
    </citation>
    <scope>NUCLEOTIDE SEQUENCE [LARGE SCALE GENOMIC DNA]</scope>
    <source>
        <strain evidence="1 2">CCM 8693</strain>
    </source>
</reference>
<sequence length="95" mass="9895">MKAIFVAVAVFAGLLLASVWSKPRQMPGGPGLTVQRSDKPCPANSHLAGPNCVCPDATSWTGAECMQVWSNSNRNVAAVAPPQPSGAKSRQVGTY</sequence>
<evidence type="ECO:0000313" key="1">
    <source>
        <dbReference type="EMBL" id="NHZ39799.1"/>
    </source>
</evidence>